<sequence>MDYKDLVKGLEEIVKTHYYKVMGKLKETPVLITTLEGTINLSVLKGGKLENLAKSVIDVASPKPQLDYVPFTRDVEKGKEVHSVYTVNLKGEESEVSSPRKRVTSIAYDEKTIVYTASSAESTSLYVIEGGKERKLADVPPFLYISDVDGEYVVGAEAFRGGLRASEIVLFTLDGEVKYVTPKEGSVNWLPLIYGGKVYFTSDYEFSGERSWIYSYSLKDGNIEKVVLKNLEEFRPTDLYYDPYTQLVFAMKDGETRLFLGDKMLDTPEGVVNGATVIGDEVYFSHSSLTSPHKVYKLRGNSLEVVIDSKSPISGKVDFVKVKNGDVEVPTFIITPNNGKKEGVVYVHGGPWSEIDNCWDRFISSLLYLGYTVIAPNFRGSTGYGNKFMLMDIGDVGGGDLSDIVKVRDYVIEKGIVDKVGVMGYSYGGYMTLLAVGKEPDKWEFGVAGAAVADWVEMYELGDDFFKGFIDVLFNGHNVDLMKDRSPVTYVEKVKAPLCIIQSQNDTRTPAVPVLKYCLRLQELGKRYELHLIPDMGHLIYTVYDIVNLIFPAALFLKKLEDTKGG</sequence>
<dbReference type="PANTHER" id="PTHR42776">
    <property type="entry name" value="SERINE PEPTIDASE S9 FAMILY MEMBER"/>
    <property type="match status" value="1"/>
</dbReference>
<keyword evidence="1" id="KW-0378">Hydrolase</keyword>
<protein>
    <submittedName>
        <fullName evidence="4">Acylaminoacyl-peptidase</fullName>
    </submittedName>
</protein>
<dbReference type="RefSeq" id="WP_221289947.1">
    <property type="nucleotide sequence ID" value="NZ_AP024597.1"/>
</dbReference>
<evidence type="ECO:0000259" key="3">
    <source>
        <dbReference type="Pfam" id="PF22173"/>
    </source>
</evidence>
<dbReference type="SUPFAM" id="SSF53474">
    <property type="entry name" value="alpha/beta-Hydrolases"/>
    <property type="match status" value="1"/>
</dbReference>
<dbReference type="Gene3D" id="3.40.50.1820">
    <property type="entry name" value="alpha/beta hydrolase"/>
    <property type="match status" value="1"/>
</dbReference>
<feature type="domain" description="Peptidase S9 prolyl oligopeptidase catalytic" evidence="2">
    <location>
        <begin position="367"/>
        <end position="543"/>
    </location>
</feature>
<gene>
    <name evidence="4" type="ORF">KN1_11860</name>
</gene>
<dbReference type="InterPro" id="IPR029058">
    <property type="entry name" value="AB_hydrolase_fold"/>
</dbReference>
<evidence type="ECO:0000313" key="5">
    <source>
        <dbReference type="Proteomes" id="UP000825123"/>
    </source>
</evidence>
<dbReference type="SUPFAM" id="SSF50993">
    <property type="entry name" value="Peptidase/esterase 'gauge' domain"/>
    <property type="match status" value="1"/>
</dbReference>
<evidence type="ECO:0000256" key="1">
    <source>
        <dbReference type="ARBA" id="ARBA00022801"/>
    </source>
</evidence>
<accession>A0A8D5U5W3</accession>
<dbReference type="GeneID" id="66162922"/>
<dbReference type="Proteomes" id="UP000825123">
    <property type="component" value="Chromosome"/>
</dbReference>
<keyword evidence="5" id="KW-1185">Reference proteome</keyword>
<evidence type="ECO:0000313" key="4">
    <source>
        <dbReference type="EMBL" id="BCU69889.1"/>
    </source>
</evidence>
<dbReference type="EMBL" id="AP024597">
    <property type="protein sequence ID" value="BCU69889.1"/>
    <property type="molecule type" value="Genomic_DNA"/>
</dbReference>
<evidence type="ECO:0000259" key="2">
    <source>
        <dbReference type="Pfam" id="PF00326"/>
    </source>
</evidence>
<dbReference type="Gene3D" id="2.130.10.150">
    <property type="entry name" value="Peptidase/esterase 'gauge' domain"/>
    <property type="match status" value="1"/>
</dbReference>
<dbReference type="Pfam" id="PF22173">
    <property type="entry name" value="APH-like_N"/>
    <property type="match status" value="1"/>
</dbReference>
<dbReference type="Pfam" id="PF00326">
    <property type="entry name" value="Peptidase_S9"/>
    <property type="match status" value="1"/>
</dbReference>
<dbReference type="InterPro" id="IPR054035">
    <property type="entry name" value="APH-like_N"/>
</dbReference>
<dbReference type="AlphaFoldDB" id="A0A8D5U5W3"/>
<name>A0A8D5U5W3_9CREN</name>
<dbReference type="GO" id="GO:0004252">
    <property type="term" value="F:serine-type endopeptidase activity"/>
    <property type="evidence" value="ECO:0007669"/>
    <property type="project" value="TreeGrafter"/>
</dbReference>
<dbReference type="PANTHER" id="PTHR42776:SF27">
    <property type="entry name" value="DIPEPTIDYL PEPTIDASE FAMILY MEMBER 6"/>
    <property type="match status" value="1"/>
</dbReference>
<dbReference type="GO" id="GO:0006508">
    <property type="term" value="P:proteolysis"/>
    <property type="evidence" value="ECO:0007669"/>
    <property type="project" value="InterPro"/>
</dbReference>
<dbReference type="KEGG" id="csty:KN1_11860"/>
<proteinExistence type="predicted"/>
<organism evidence="4 5">
    <name type="scientific">Stygiolobus caldivivus</name>
    <dbReference type="NCBI Taxonomy" id="2824673"/>
    <lineage>
        <taxon>Archaea</taxon>
        <taxon>Thermoproteota</taxon>
        <taxon>Thermoprotei</taxon>
        <taxon>Sulfolobales</taxon>
        <taxon>Sulfolobaceae</taxon>
        <taxon>Stygiolobus</taxon>
    </lineage>
</organism>
<dbReference type="InterPro" id="IPR001375">
    <property type="entry name" value="Peptidase_S9_cat"/>
</dbReference>
<reference evidence="4 5" key="1">
    <citation type="submission" date="2021-04" db="EMBL/GenBank/DDBJ databases">
        <title>Complete genome sequence of Stygiolobus sp. KN-1.</title>
        <authorList>
            <person name="Nakamura K."/>
            <person name="Sakai H."/>
            <person name="Kurosawa N."/>
        </authorList>
    </citation>
    <scope>NUCLEOTIDE SEQUENCE [LARGE SCALE GENOMIC DNA]</scope>
    <source>
        <strain evidence="4 5">KN-1</strain>
    </source>
</reference>
<feature type="domain" description="Acylamino-acid-releasing enzyme-like N-terminal" evidence="3">
    <location>
        <begin position="30"/>
        <end position="296"/>
    </location>
</feature>